<keyword evidence="1" id="KW-0229">DNA integration</keyword>
<dbReference type="AlphaFoldDB" id="A0A1H9UXZ6"/>
<dbReference type="PANTHER" id="PTHR30461">
    <property type="entry name" value="DNA-INVERTASE FROM LAMBDOID PROPHAGE"/>
    <property type="match status" value="1"/>
</dbReference>
<name>A0A1H9UXZ6_9BACI</name>
<dbReference type="GO" id="GO:0000150">
    <property type="term" value="F:DNA strand exchange activity"/>
    <property type="evidence" value="ECO:0007669"/>
    <property type="project" value="InterPro"/>
</dbReference>
<evidence type="ECO:0000259" key="7">
    <source>
        <dbReference type="PROSITE" id="PS51737"/>
    </source>
</evidence>
<keyword evidence="3" id="KW-0233">DNA recombination</keyword>
<proteinExistence type="predicted"/>
<dbReference type="PANTHER" id="PTHR30461:SF23">
    <property type="entry name" value="DNA RECOMBINASE-RELATED"/>
    <property type="match status" value="1"/>
</dbReference>
<dbReference type="GO" id="GO:0015074">
    <property type="term" value="P:DNA integration"/>
    <property type="evidence" value="ECO:0007669"/>
    <property type="project" value="UniProtKB-KW"/>
</dbReference>
<keyword evidence="9" id="KW-1185">Reference proteome</keyword>
<dbReference type="EMBL" id="FOGL01000020">
    <property type="protein sequence ID" value="SES14211.1"/>
    <property type="molecule type" value="Genomic_DNA"/>
</dbReference>
<dbReference type="InterPro" id="IPR050639">
    <property type="entry name" value="SSR_resolvase"/>
</dbReference>
<feature type="domain" description="Recombinase" evidence="7">
    <location>
        <begin position="159"/>
        <end position="264"/>
    </location>
</feature>
<feature type="domain" description="Resolvase/invertase-type recombinase catalytic" evidence="6">
    <location>
        <begin position="3"/>
        <end position="152"/>
    </location>
</feature>
<dbReference type="Proteomes" id="UP000199687">
    <property type="component" value="Unassembled WGS sequence"/>
</dbReference>
<feature type="active site" description="O-(5'-phospho-DNA)-serine intermediate" evidence="4 5">
    <location>
        <position position="11"/>
    </location>
</feature>
<gene>
    <name evidence="8" type="ORF">SAMN04487944_1204</name>
</gene>
<evidence type="ECO:0000256" key="4">
    <source>
        <dbReference type="PIRSR" id="PIRSR606118-50"/>
    </source>
</evidence>
<reference evidence="8 9" key="1">
    <citation type="submission" date="2016-10" db="EMBL/GenBank/DDBJ databases">
        <authorList>
            <person name="de Groot N.N."/>
        </authorList>
    </citation>
    <scope>NUCLEOTIDE SEQUENCE [LARGE SCALE GENOMIC DNA]</scope>
    <source>
        <strain evidence="8 9">CGMCC 1.7727</strain>
    </source>
</reference>
<dbReference type="SUPFAM" id="SSF53041">
    <property type="entry name" value="Resolvase-like"/>
    <property type="match status" value="1"/>
</dbReference>
<dbReference type="Pfam" id="PF13408">
    <property type="entry name" value="Zn_ribbon_recom"/>
    <property type="match status" value="1"/>
</dbReference>
<dbReference type="InterPro" id="IPR025827">
    <property type="entry name" value="Zn_ribbon_recom_dom"/>
</dbReference>
<protein>
    <submittedName>
        <fullName evidence="8">Site-specific DNA recombinase</fullName>
    </submittedName>
</protein>
<keyword evidence="2" id="KW-0238">DNA-binding</keyword>
<dbReference type="GO" id="GO:0003677">
    <property type="term" value="F:DNA binding"/>
    <property type="evidence" value="ECO:0007669"/>
    <property type="project" value="UniProtKB-KW"/>
</dbReference>
<evidence type="ECO:0000256" key="3">
    <source>
        <dbReference type="ARBA" id="ARBA00023172"/>
    </source>
</evidence>
<dbReference type="Gene3D" id="3.40.50.1390">
    <property type="entry name" value="Resolvase, N-terminal catalytic domain"/>
    <property type="match status" value="1"/>
</dbReference>
<evidence type="ECO:0000256" key="2">
    <source>
        <dbReference type="ARBA" id="ARBA00023125"/>
    </source>
</evidence>
<dbReference type="Pfam" id="PF07508">
    <property type="entry name" value="Recombinase"/>
    <property type="match status" value="1"/>
</dbReference>
<dbReference type="Gene3D" id="3.90.1750.20">
    <property type="entry name" value="Putative Large Serine Recombinase, Chain B, Domain 2"/>
    <property type="match status" value="1"/>
</dbReference>
<evidence type="ECO:0000313" key="8">
    <source>
        <dbReference type="EMBL" id="SES14211.1"/>
    </source>
</evidence>
<dbReference type="PROSITE" id="PS00397">
    <property type="entry name" value="RECOMBINASES_1"/>
    <property type="match status" value="1"/>
</dbReference>
<dbReference type="PROSITE" id="PS51736">
    <property type="entry name" value="RECOMBINASES_3"/>
    <property type="match status" value="1"/>
</dbReference>
<dbReference type="Pfam" id="PF00239">
    <property type="entry name" value="Resolvase"/>
    <property type="match status" value="1"/>
</dbReference>
<evidence type="ECO:0000256" key="5">
    <source>
        <dbReference type="PROSITE-ProRule" id="PRU10137"/>
    </source>
</evidence>
<sequence>MPRAIGYVRVSTDKQLDNTSIDKQKEEIEKYCKKHQLTLVHIYDEGAHSAENMKDRKMFKEMYHHAFDKEEDIDYVVVFKSDRISRDNLDALYIYKRITEANKHLICIADNIDTRDKNAKLLYHIMSLVAELERDMIKFRTSTGMEKNHESGNLNGGKIYGYYTENKELKLDPNEAKVVKYIFEKYAIDQWGYRKIASNLNEQNIQTKNGKQWTITAVKTILNNRIYIGEVKWRGDYQKGKHTRIIDDNLWNETQKILRIKSYIPEKLHPGSYPLSGLIKCPECGSPMVQGNSSKKYKYYQCSRNKNSGKCACSSNLINKEYAEQFVFNYFYKTLKSLNLTVPITNTAMSTISSEVEPIEHKIKDIKIELQRLTKKKSNIISWRSDDVLDEVTFRQQMKDIRNEESKLFQFLNTLEKQLEQRQKPNLVENVSFAIEKLEVFFEVISNEDKKKILHSFIDSIYVNRGNSTKERTIKEIKFKFDLEYISQFYQSA</sequence>
<dbReference type="SMART" id="SM00857">
    <property type="entry name" value="Resolvase"/>
    <property type="match status" value="1"/>
</dbReference>
<dbReference type="InterPro" id="IPR006118">
    <property type="entry name" value="Recombinase_CS"/>
</dbReference>
<organism evidence="8 9">
    <name type="scientific">Gracilibacillus ureilyticus</name>
    <dbReference type="NCBI Taxonomy" id="531814"/>
    <lineage>
        <taxon>Bacteria</taxon>
        <taxon>Bacillati</taxon>
        <taxon>Bacillota</taxon>
        <taxon>Bacilli</taxon>
        <taxon>Bacillales</taxon>
        <taxon>Bacillaceae</taxon>
        <taxon>Gracilibacillus</taxon>
    </lineage>
</organism>
<dbReference type="CDD" id="cd00338">
    <property type="entry name" value="Ser_Recombinase"/>
    <property type="match status" value="1"/>
</dbReference>
<dbReference type="STRING" id="531814.SAMN04487944_1204"/>
<dbReference type="OrthoDB" id="9811097at2"/>
<dbReference type="PROSITE" id="PS51737">
    <property type="entry name" value="RECOMBINASE_DNA_BIND"/>
    <property type="match status" value="1"/>
</dbReference>
<accession>A0A1H9UXZ6</accession>
<dbReference type="InterPro" id="IPR011109">
    <property type="entry name" value="DNA_bind_recombinase_dom"/>
</dbReference>
<evidence type="ECO:0000256" key="1">
    <source>
        <dbReference type="ARBA" id="ARBA00022908"/>
    </source>
</evidence>
<dbReference type="RefSeq" id="WP_089743159.1">
    <property type="nucleotide sequence ID" value="NZ_FOGL01000020.1"/>
</dbReference>
<evidence type="ECO:0000313" key="9">
    <source>
        <dbReference type="Proteomes" id="UP000199687"/>
    </source>
</evidence>
<dbReference type="InterPro" id="IPR038109">
    <property type="entry name" value="DNA_bind_recomb_sf"/>
</dbReference>
<dbReference type="InterPro" id="IPR036162">
    <property type="entry name" value="Resolvase-like_N_sf"/>
</dbReference>
<dbReference type="InterPro" id="IPR006119">
    <property type="entry name" value="Resolv_N"/>
</dbReference>
<evidence type="ECO:0000259" key="6">
    <source>
        <dbReference type="PROSITE" id="PS51736"/>
    </source>
</evidence>